<dbReference type="Gene3D" id="3.40.50.2300">
    <property type="match status" value="1"/>
</dbReference>
<keyword evidence="3" id="KW-0418">Kinase</keyword>
<proteinExistence type="predicted"/>
<comment type="caution">
    <text evidence="3">The sequence shown here is derived from an EMBL/GenBank/DDBJ whole genome shotgun (WGS) entry which is preliminary data.</text>
</comment>
<dbReference type="GO" id="GO:0000160">
    <property type="term" value="P:phosphorelay signal transduction system"/>
    <property type="evidence" value="ECO:0007669"/>
    <property type="project" value="InterPro"/>
</dbReference>
<accession>A0A158BDC2</accession>
<organism evidence="3 4">
    <name type="scientific">Caballeronia calidae</name>
    <dbReference type="NCBI Taxonomy" id="1777139"/>
    <lineage>
        <taxon>Bacteria</taxon>
        <taxon>Pseudomonadati</taxon>
        <taxon>Pseudomonadota</taxon>
        <taxon>Betaproteobacteria</taxon>
        <taxon>Burkholderiales</taxon>
        <taxon>Burkholderiaceae</taxon>
        <taxon>Caballeronia</taxon>
    </lineage>
</organism>
<dbReference type="AlphaFoldDB" id="A0A158BDC2"/>
<sequence length="63" mass="6733">MVAYELARRLRALPGSKGAVLVAHTGYGQEEDKAKSEAAGFAHHLVKPVGILDLQNVLQQAAH</sequence>
<name>A0A158BDC2_9BURK</name>
<reference evidence="3" key="1">
    <citation type="submission" date="2016-01" db="EMBL/GenBank/DDBJ databases">
        <authorList>
            <person name="Peeters C."/>
        </authorList>
    </citation>
    <scope>NUCLEOTIDE SEQUENCE</scope>
    <source>
        <strain evidence="3">LMG 29321</strain>
    </source>
</reference>
<dbReference type="Proteomes" id="UP000071859">
    <property type="component" value="Unassembled WGS sequence"/>
</dbReference>
<dbReference type="SUPFAM" id="SSF52172">
    <property type="entry name" value="CheY-like"/>
    <property type="match status" value="1"/>
</dbReference>
<feature type="domain" description="Response regulatory" evidence="2">
    <location>
        <begin position="1"/>
        <end position="62"/>
    </location>
</feature>
<evidence type="ECO:0000313" key="3">
    <source>
        <dbReference type="EMBL" id="SAK68075.1"/>
    </source>
</evidence>
<dbReference type="GO" id="GO:0016301">
    <property type="term" value="F:kinase activity"/>
    <property type="evidence" value="ECO:0007669"/>
    <property type="project" value="UniProtKB-KW"/>
</dbReference>
<gene>
    <name evidence="3" type="ORF">AWB78_02553</name>
</gene>
<evidence type="ECO:0000313" key="4">
    <source>
        <dbReference type="Proteomes" id="UP000071859"/>
    </source>
</evidence>
<keyword evidence="4" id="KW-1185">Reference proteome</keyword>
<dbReference type="InterPro" id="IPR011006">
    <property type="entry name" value="CheY-like_superfamily"/>
</dbReference>
<comment type="caution">
    <text evidence="1">Lacks conserved residue(s) required for the propagation of feature annotation.</text>
</comment>
<dbReference type="EMBL" id="FCOX02000010">
    <property type="protein sequence ID" value="SAK68075.1"/>
    <property type="molecule type" value="Genomic_DNA"/>
</dbReference>
<dbReference type="InterPro" id="IPR001789">
    <property type="entry name" value="Sig_transdc_resp-reg_receiver"/>
</dbReference>
<protein>
    <submittedName>
        <fullName evidence="3">PAS/PAC sensor hybrid histidine kinase</fullName>
    </submittedName>
</protein>
<evidence type="ECO:0000256" key="1">
    <source>
        <dbReference type="PROSITE-ProRule" id="PRU00169"/>
    </source>
</evidence>
<evidence type="ECO:0000259" key="2">
    <source>
        <dbReference type="PROSITE" id="PS50110"/>
    </source>
</evidence>
<keyword evidence="3" id="KW-0808">Transferase</keyword>
<dbReference type="PROSITE" id="PS50110">
    <property type="entry name" value="RESPONSE_REGULATORY"/>
    <property type="match status" value="1"/>
</dbReference>